<accession>A0A1E5V387</accession>
<dbReference type="AlphaFoldDB" id="A0A1E5V387"/>
<evidence type="ECO:0000313" key="3">
    <source>
        <dbReference type="EMBL" id="OEL19514.1"/>
    </source>
</evidence>
<name>A0A1E5V387_9POAL</name>
<comment type="caution">
    <text evidence="3">The sequence shown here is derived from an EMBL/GenBank/DDBJ whole genome shotgun (WGS) entry which is preliminary data.</text>
</comment>
<reference evidence="3 4" key="1">
    <citation type="submission" date="2016-09" db="EMBL/GenBank/DDBJ databases">
        <title>The draft genome of Dichanthelium oligosanthes: A C3 panicoid grass species.</title>
        <authorList>
            <person name="Studer A.J."/>
            <person name="Schnable J.C."/>
            <person name="Brutnell T.P."/>
        </authorList>
    </citation>
    <scope>NUCLEOTIDE SEQUENCE [LARGE SCALE GENOMIC DNA]</scope>
    <source>
        <strain evidence="4">cv. Kellogg 1175</strain>
        <tissue evidence="3">Leaf</tissue>
    </source>
</reference>
<dbReference type="STRING" id="888268.A0A1E5V387"/>
<gene>
    <name evidence="3" type="ORF">BAE44_0019465</name>
</gene>
<feature type="non-terminal residue" evidence="3">
    <location>
        <position position="1"/>
    </location>
</feature>
<evidence type="ECO:0000259" key="2">
    <source>
        <dbReference type="Pfam" id="PF26138"/>
    </source>
</evidence>
<dbReference type="OrthoDB" id="683945at2759"/>
<dbReference type="Proteomes" id="UP000095767">
    <property type="component" value="Unassembled WGS sequence"/>
</dbReference>
<dbReference type="EMBL" id="LWDX02053312">
    <property type="protein sequence ID" value="OEL19514.1"/>
    <property type="molecule type" value="Genomic_DNA"/>
</dbReference>
<keyword evidence="1" id="KW-1133">Transmembrane helix</keyword>
<evidence type="ECO:0000256" key="1">
    <source>
        <dbReference type="SAM" id="Phobius"/>
    </source>
</evidence>
<sequence>LAMFLFCLSTNASYRSVQERFQHSGETVSRYINIVLETIVSLSSKLIQLPSINTPIHISSNPKFMFKVTLVMIMLFYLLVYCS</sequence>
<keyword evidence="1" id="KW-0812">Transmembrane</keyword>
<keyword evidence="1" id="KW-0472">Membrane</keyword>
<keyword evidence="4" id="KW-1185">Reference proteome</keyword>
<dbReference type="InterPro" id="IPR058353">
    <property type="entry name" value="DUF8040"/>
</dbReference>
<evidence type="ECO:0000313" key="4">
    <source>
        <dbReference type="Proteomes" id="UP000095767"/>
    </source>
</evidence>
<feature type="domain" description="DUF8040" evidence="2">
    <location>
        <begin position="1"/>
        <end position="41"/>
    </location>
</feature>
<dbReference type="Pfam" id="PF26138">
    <property type="entry name" value="DUF8040"/>
    <property type="match status" value="1"/>
</dbReference>
<protein>
    <recommendedName>
        <fullName evidence="2">DUF8040 domain-containing protein</fullName>
    </recommendedName>
</protein>
<feature type="transmembrane region" description="Helical" evidence="1">
    <location>
        <begin position="64"/>
        <end position="82"/>
    </location>
</feature>
<organism evidence="3 4">
    <name type="scientific">Dichanthelium oligosanthes</name>
    <dbReference type="NCBI Taxonomy" id="888268"/>
    <lineage>
        <taxon>Eukaryota</taxon>
        <taxon>Viridiplantae</taxon>
        <taxon>Streptophyta</taxon>
        <taxon>Embryophyta</taxon>
        <taxon>Tracheophyta</taxon>
        <taxon>Spermatophyta</taxon>
        <taxon>Magnoliopsida</taxon>
        <taxon>Liliopsida</taxon>
        <taxon>Poales</taxon>
        <taxon>Poaceae</taxon>
        <taxon>PACMAD clade</taxon>
        <taxon>Panicoideae</taxon>
        <taxon>Panicodae</taxon>
        <taxon>Paniceae</taxon>
        <taxon>Dichantheliinae</taxon>
        <taxon>Dichanthelium</taxon>
    </lineage>
</organism>
<proteinExistence type="predicted"/>